<sequence length="403" mass="42799">MTNLRIALISMTDPSDVGLPHPRAFLRIAGASLAQHQLGLALALKCHRVICIAPEPSPDLLAVQHLAEDSGVQFYVASGPRQIAAQVTASDDLFLITDGLFADPAGAVPLLEAGRSLVLVQPVEGPQASAFERIDLNRAAAGLARIPGSLVERLHEHPADCDAISTLMRIALQSRAAMIEVPAATRSGASWRLVRSEAEAVEVEQEWLREHFGTNGPRTPGRMLARSAALMLGSSLLQRGGASNLVSGVVLILLAMAALLGWFGFVIPGFVCAGSGWVLVEAGRRLRVAERRPLGEMIPAVERADALLWVVDAVLAGLVLAASPPLAGEAVLTWLFAPVIFFLLLTMAPRLLEPRAAAWVADRVLLALVLAIGALFGSVQLLVEAFALALVVWELVLMKRSSV</sequence>
<protein>
    <submittedName>
        <fullName evidence="2">Uncharacterized protein</fullName>
    </submittedName>
</protein>
<evidence type="ECO:0000313" key="2">
    <source>
        <dbReference type="EMBL" id="MCJ2181128.1"/>
    </source>
</evidence>
<keyword evidence="1" id="KW-0812">Transmembrane</keyword>
<keyword evidence="3" id="KW-1185">Reference proteome</keyword>
<reference evidence="2" key="1">
    <citation type="submission" date="2022-03" db="EMBL/GenBank/DDBJ databases">
        <title>Identification of a novel bacterium isolated from mangrove sediments.</title>
        <authorList>
            <person name="Pan X."/>
        </authorList>
    </citation>
    <scope>NUCLEOTIDE SEQUENCE</scope>
    <source>
        <strain evidence="2">B1949</strain>
    </source>
</reference>
<dbReference type="SUPFAM" id="SSF53448">
    <property type="entry name" value="Nucleotide-diphospho-sugar transferases"/>
    <property type="match status" value="1"/>
</dbReference>
<dbReference type="EMBL" id="JALHLF010000001">
    <property type="protein sequence ID" value="MCJ2181128.1"/>
    <property type="molecule type" value="Genomic_DNA"/>
</dbReference>
<feature type="transmembrane region" description="Helical" evidence="1">
    <location>
        <begin position="304"/>
        <end position="322"/>
    </location>
</feature>
<dbReference type="RefSeq" id="WP_244016143.1">
    <property type="nucleotide sequence ID" value="NZ_JALHLF010000001.1"/>
</dbReference>
<dbReference type="Proteomes" id="UP001162881">
    <property type="component" value="Unassembled WGS sequence"/>
</dbReference>
<name>A0ABT0B8F5_9SPHN</name>
<proteinExistence type="predicted"/>
<organism evidence="2 3">
    <name type="scientific">Novosphingobium organovorum</name>
    <dbReference type="NCBI Taxonomy" id="2930092"/>
    <lineage>
        <taxon>Bacteria</taxon>
        <taxon>Pseudomonadati</taxon>
        <taxon>Pseudomonadota</taxon>
        <taxon>Alphaproteobacteria</taxon>
        <taxon>Sphingomonadales</taxon>
        <taxon>Sphingomonadaceae</taxon>
        <taxon>Novosphingobium</taxon>
    </lineage>
</organism>
<evidence type="ECO:0000313" key="3">
    <source>
        <dbReference type="Proteomes" id="UP001162881"/>
    </source>
</evidence>
<feature type="transmembrane region" description="Helical" evidence="1">
    <location>
        <begin position="265"/>
        <end position="283"/>
    </location>
</feature>
<dbReference type="InterPro" id="IPR029044">
    <property type="entry name" value="Nucleotide-diphossugar_trans"/>
</dbReference>
<feature type="transmembrane region" description="Helical" evidence="1">
    <location>
        <begin position="364"/>
        <end position="393"/>
    </location>
</feature>
<accession>A0ABT0B8F5</accession>
<keyword evidence="1" id="KW-1133">Transmembrane helix</keyword>
<evidence type="ECO:0000256" key="1">
    <source>
        <dbReference type="SAM" id="Phobius"/>
    </source>
</evidence>
<gene>
    <name evidence="2" type="ORF">MTR62_00160</name>
</gene>
<comment type="caution">
    <text evidence="2">The sequence shown here is derived from an EMBL/GenBank/DDBJ whole genome shotgun (WGS) entry which is preliminary data.</text>
</comment>
<feature type="transmembrane region" description="Helical" evidence="1">
    <location>
        <begin position="334"/>
        <end position="352"/>
    </location>
</feature>
<keyword evidence="1" id="KW-0472">Membrane</keyword>